<evidence type="ECO:0000256" key="6">
    <source>
        <dbReference type="PROSITE-ProRule" id="PRU00175"/>
    </source>
</evidence>
<dbReference type="STRING" id="1287681.M7SYD1"/>
<dbReference type="GO" id="GO:0008270">
    <property type="term" value="F:zinc ion binding"/>
    <property type="evidence" value="ECO:0007669"/>
    <property type="project" value="UniProtKB-KW"/>
</dbReference>
<dbReference type="PROSITE" id="PS51194">
    <property type="entry name" value="HELICASE_CTER"/>
    <property type="match status" value="1"/>
</dbReference>
<evidence type="ECO:0000256" key="5">
    <source>
        <dbReference type="ARBA" id="ARBA00022840"/>
    </source>
</evidence>
<evidence type="ECO:0000256" key="2">
    <source>
        <dbReference type="ARBA" id="ARBA00022741"/>
    </source>
</evidence>
<dbReference type="Gene3D" id="3.40.50.300">
    <property type="entry name" value="P-loop containing nucleotide triphosphate hydrolases"/>
    <property type="match status" value="1"/>
</dbReference>
<dbReference type="KEGG" id="ela:UCREL1_10485"/>
<dbReference type="InterPro" id="IPR027417">
    <property type="entry name" value="P-loop_NTPase"/>
</dbReference>
<dbReference type="GO" id="GO:0008094">
    <property type="term" value="F:ATP-dependent activity, acting on DNA"/>
    <property type="evidence" value="ECO:0007669"/>
    <property type="project" value="TreeGrafter"/>
</dbReference>
<evidence type="ECO:0000259" key="8">
    <source>
        <dbReference type="PROSITE" id="PS51194"/>
    </source>
</evidence>
<dbReference type="GO" id="GO:0005634">
    <property type="term" value="C:nucleus"/>
    <property type="evidence" value="ECO:0007669"/>
    <property type="project" value="TreeGrafter"/>
</dbReference>
<dbReference type="PANTHER" id="PTHR45626">
    <property type="entry name" value="TRANSCRIPTION TERMINATION FACTOR 2-RELATED"/>
    <property type="match status" value="1"/>
</dbReference>
<dbReference type="AlphaFoldDB" id="M7SYD1"/>
<evidence type="ECO:0000256" key="1">
    <source>
        <dbReference type="ARBA" id="ARBA00007025"/>
    </source>
</evidence>
<evidence type="ECO:0000256" key="4">
    <source>
        <dbReference type="ARBA" id="ARBA00022806"/>
    </source>
</evidence>
<feature type="domain" description="RING-type" evidence="7">
    <location>
        <begin position="17"/>
        <end position="63"/>
    </location>
</feature>
<dbReference type="PANTHER" id="PTHR45626:SF17">
    <property type="entry name" value="HELICASE-LIKE TRANSCRIPTION FACTOR"/>
    <property type="match status" value="1"/>
</dbReference>
<dbReference type="CDD" id="cd18793">
    <property type="entry name" value="SF2_C_SNF"/>
    <property type="match status" value="1"/>
</dbReference>
<dbReference type="GO" id="GO:0006281">
    <property type="term" value="P:DNA repair"/>
    <property type="evidence" value="ECO:0007669"/>
    <property type="project" value="TreeGrafter"/>
</dbReference>
<dbReference type="PROSITE" id="PS50089">
    <property type="entry name" value="ZF_RING_2"/>
    <property type="match status" value="1"/>
</dbReference>
<keyword evidence="2" id="KW-0547">Nucleotide-binding</keyword>
<reference evidence="10" key="1">
    <citation type="journal article" date="2013" name="Genome Announc.">
        <title>Draft genome sequence of the grapevine dieback fungus Eutypa lata UCR-EL1.</title>
        <authorList>
            <person name="Blanco-Ulate B."/>
            <person name="Rolshausen P.E."/>
            <person name="Cantu D."/>
        </authorList>
    </citation>
    <scope>NUCLEOTIDE SEQUENCE [LARGE SCALE GENOMIC DNA]</scope>
    <source>
        <strain evidence="10">UCR-EL1</strain>
    </source>
</reference>
<keyword evidence="6" id="KW-0862">Zinc</keyword>
<protein>
    <submittedName>
        <fullName evidence="9">Putative dna repair protein rad5 protein</fullName>
    </submittedName>
</protein>
<keyword evidence="5" id="KW-0067">ATP-binding</keyword>
<dbReference type="eggNOG" id="KOG1001">
    <property type="taxonomic scope" value="Eukaryota"/>
</dbReference>
<sequence>MTPHFEFVLKSQDNEGCIACFKELNTSNTKVLKCEHTVCQDCCDDILNEGKVTGQRSAKCPECGKVFWVFKSKTGGILDEDLRNFEVDSSVLAEINDESDGGHIITGTGQKIEGYVPNSGKRPCLGDDFNGFQPTSSSTAQKWLKLCDKTPDKPVMPSAKTTAATKLIIDWQEAAPNDKIIVFVEWAITANVLGRMLQSKKIPFVYYFGELDPKHRAKTLKAFEENESIKVMIMGIKCGNLGLNITCANRAICLSLWYNYGNEEQARGRTRRHGQKKETYFVRIVVENSVDDRMLKLQEKKRQDIEPAMLSGKLEKMLTEQDVRWLFGQTQAQDEPSTD</sequence>
<dbReference type="GO" id="GO:0016787">
    <property type="term" value="F:hydrolase activity"/>
    <property type="evidence" value="ECO:0007669"/>
    <property type="project" value="UniProtKB-KW"/>
</dbReference>
<comment type="similarity">
    <text evidence="1">Belongs to the SNF2/RAD54 helicase family.</text>
</comment>
<dbReference type="Pfam" id="PF00271">
    <property type="entry name" value="Helicase_C"/>
    <property type="match status" value="1"/>
</dbReference>
<dbReference type="SUPFAM" id="SSF57850">
    <property type="entry name" value="RING/U-box"/>
    <property type="match status" value="1"/>
</dbReference>
<dbReference type="OrthoDB" id="448448at2759"/>
<dbReference type="SUPFAM" id="SSF52540">
    <property type="entry name" value="P-loop containing nucleoside triphosphate hydrolases"/>
    <property type="match status" value="1"/>
</dbReference>
<dbReference type="SMART" id="SM00490">
    <property type="entry name" value="HELICc"/>
    <property type="match status" value="1"/>
</dbReference>
<evidence type="ECO:0000259" key="7">
    <source>
        <dbReference type="PROSITE" id="PS50089"/>
    </source>
</evidence>
<feature type="domain" description="Helicase C-terminal" evidence="8">
    <location>
        <begin position="163"/>
        <end position="313"/>
    </location>
</feature>
<dbReference type="InterPro" id="IPR049730">
    <property type="entry name" value="SNF2/RAD54-like_C"/>
</dbReference>
<dbReference type="Gene3D" id="3.30.40.10">
    <property type="entry name" value="Zinc/RING finger domain, C3HC4 (zinc finger)"/>
    <property type="match status" value="1"/>
</dbReference>
<proteinExistence type="inferred from homology"/>
<keyword evidence="6" id="KW-0863">Zinc-finger</keyword>
<organism evidence="9 10">
    <name type="scientific">Eutypa lata (strain UCR-EL1)</name>
    <name type="common">Grapevine dieback disease fungus</name>
    <name type="synonym">Eutypa armeniacae</name>
    <dbReference type="NCBI Taxonomy" id="1287681"/>
    <lineage>
        <taxon>Eukaryota</taxon>
        <taxon>Fungi</taxon>
        <taxon>Dikarya</taxon>
        <taxon>Ascomycota</taxon>
        <taxon>Pezizomycotina</taxon>
        <taxon>Sordariomycetes</taxon>
        <taxon>Xylariomycetidae</taxon>
        <taxon>Xylariales</taxon>
        <taxon>Diatrypaceae</taxon>
        <taxon>Eutypa</taxon>
    </lineage>
</organism>
<dbReference type="InterPro" id="IPR001650">
    <property type="entry name" value="Helicase_C-like"/>
</dbReference>
<dbReference type="GO" id="GO:0005524">
    <property type="term" value="F:ATP binding"/>
    <property type="evidence" value="ECO:0007669"/>
    <property type="project" value="UniProtKB-KW"/>
</dbReference>
<dbReference type="EMBL" id="KB707415">
    <property type="protein sequence ID" value="EMR62576.1"/>
    <property type="molecule type" value="Genomic_DNA"/>
</dbReference>
<dbReference type="InterPro" id="IPR050628">
    <property type="entry name" value="SNF2_RAD54_helicase_TF"/>
</dbReference>
<keyword evidence="4" id="KW-0347">Helicase</keyword>
<dbReference type="HOGENOM" id="CLU_818984_0_0_1"/>
<dbReference type="InterPro" id="IPR001841">
    <property type="entry name" value="Znf_RING"/>
</dbReference>
<name>M7SYD1_EUTLA</name>
<dbReference type="SMART" id="SM00184">
    <property type="entry name" value="RING"/>
    <property type="match status" value="1"/>
</dbReference>
<evidence type="ECO:0000256" key="3">
    <source>
        <dbReference type="ARBA" id="ARBA00022801"/>
    </source>
</evidence>
<gene>
    <name evidence="9" type="ORF">UCREL1_10485</name>
</gene>
<dbReference type="Proteomes" id="UP000012174">
    <property type="component" value="Unassembled WGS sequence"/>
</dbReference>
<evidence type="ECO:0000313" key="10">
    <source>
        <dbReference type="Proteomes" id="UP000012174"/>
    </source>
</evidence>
<keyword evidence="3" id="KW-0378">Hydrolase</keyword>
<evidence type="ECO:0000313" key="9">
    <source>
        <dbReference type="EMBL" id="EMR62576.1"/>
    </source>
</evidence>
<accession>M7SYD1</accession>
<dbReference type="GO" id="GO:0004386">
    <property type="term" value="F:helicase activity"/>
    <property type="evidence" value="ECO:0007669"/>
    <property type="project" value="UniProtKB-KW"/>
</dbReference>
<keyword evidence="10" id="KW-1185">Reference proteome</keyword>
<dbReference type="InterPro" id="IPR013083">
    <property type="entry name" value="Znf_RING/FYVE/PHD"/>
</dbReference>
<keyword evidence="6" id="KW-0479">Metal-binding</keyword>